<dbReference type="RefSeq" id="WP_233722019.1">
    <property type="nucleotide sequence ID" value="NZ_JAJUWU010000035.1"/>
</dbReference>
<proteinExistence type="predicted"/>
<evidence type="ECO:0000256" key="1">
    <source>
        <dbReference type="SAM" id="MobiDB-lite"/>
    </source>
</evidence>
<evidence type="ECO:0000313" key="2">
    <source>
        <dbReference type="EMBL" id="MCE7030948.1"/>
    </source>
</evidence>
<protein>
    <submittedName>
        <fullName evidence="2">Uncharacterized protein</fullName>
    </submittedName>
</protein>
<dbReference type="Proteomes" id="UP001139035">
    <property type="component" value="Unassembled WGS sequence"/>
</dbReference>
<sequence>MADALFARATTSRKENSSTIEDNEPAAPWRGDASAVSVSVDWCPNPRGLIIGGRAYVAGLVPAIPLDEIPDIPADIKARLAKAWSPAGIRPEPEDASDPQRGPSGEDGRDAVAKADGRGFGSATSQSQKPGPVFDSAEIVTSRALLRLLDRRRFVLVGEAGVNTDDGRRAFPALCRKLAAIGMIAATPVNGLLLIRRAPSADGSSALR</sequence>
<keyword evidence="3" id="KW-1185">Reference proteome</keyword>
<dbReference type="AlphaFoldDB" id="A0A9X1P7Y2"/>
<dbReference type="EMBL" id="JAJUWU010000035">
    <property type="protein sequence ID" value="MCE7030948.1"/>
    <property type="molecule type" value="Genomic_DNA"/>
</dbReference>
<organism evidence="2 3">
    <name type="scientific">Jiella avicenniae</name>
    <dbReference type="NCBI Taxonomy" id="2907202"/>
    <lineage>
        <taxon>Bacteria</taxon>
        <taxon>Pseudomonadati</taxon>
        <taxon>Pseudomonadota</taxon>
        <taxon>Alphaproteobacteria</taxon>
        <taxon>Hyphomicrobiales</taxon>
        <taxon>Aurantimonadaceae</taxon>
        <taxon>Jiella</taxon>
    </lineage>
</organism>
<feature type="region of interest" description="Disordered" evidence="1">
    <location>
        <begin position="86"/>
        <end position="134"/>
    </location>
</feature>
<comment type="caution">
    <text evidence="2">The sequence shown here is derived from an EMBL/GenBank/DDBJ whole genome shotgun (WGS) entry which is preliminary data.</text>
</comment>
<feature type="region of interest" description="Disordered" evidence="1">
    <location>
        <begin position="1"/>
        <end position="29"/>
    </location>
</feature>
<reference evidence="2" key="1">
    <citation type="submission" date="2022-01" db="EMBL/GenBank/DDBJ databases">
        <title>Jiella avicenniae sp. nov., a novel endophytic bacterium isolated from bark of Avicennia marina.</title>
        <authorList>
            <person name="Tuo L."/>
        </authorList>
    </citation>
    <scope>NUCLEOTIDE SEQUENCE</scope>
    <source>
        <strain evidence="2">CBK1P-4</strain>
    </source>
</reference>
<feature type="compositionally biased region" description="Basic and acidic residues" evidence="1">
    <location>
        <begin position="104"/>
        <end position="117"/>
    </location>
</feature>
<name>A0A9X1P7Y2_9HYPH</name>
<accession>A0A9X1P7Y2</accession>
<evidence type="ECO:0000313" key="3">
    <source>
        <dbReference type="Proteomes" id="UP001139035"/>
    </source>
</evidence>
<gene>
    <name evidence="2" type="ORF">LZD57_23445</name>
</gene>